<protein>
    <submittedName>
        <fullName evidence="1">Uncharacterized protein family (UPF0175)</fullName>
    </submittedName>
</protein>
<dbReference type="AlphaFoldDB" id="A0A1G8KBQ1"/>
<dbReference type="Proteomes" id="UP000198853">
    <property type="component" value="Unassembled WGS sequence"/>
</dbReference>
<accession>A0A1G8KBQ1</accession>
<keyword evidence="2" id="KW-1185">Reference proteome</keyword>
<dbReference type="InterPro" id="IPR005368">
    <property type="entry name" value="UPF0175"/>
</dbReference>
<gene>
    <name evidence="1" type="ORF">SAMN04488123_1025</name>
</gene>
<proteinExistence type="predicted"/>
<reference evidence="1 2" key="1">
    <citation type="submission" date="2016-10" db="EMBL/GenBank/DDBJ databases">
        <authorList>
            <person name="de Groot N.N."/>
        </authorList>
    </citation>
    <scope>NUCLEOTIDE SEQUENCE [LARGE SCALE GENOMIC DNA]</scope>
    <source>
        <strain evidence="1 2">DSM 21771</strain>
    </source>
</reference>
<evidence type="ECO:0000313" key="1">
    <source>
        <dbReference type="EMBL" id="SDI40817.1"/>
    </source>
</evidence>
<sequence>MERAAELSGLSIEDFMKVLEDKKIPWGEYTEELLEQDQSFIEKRRNKDYSGHQ</sequence>
<dbReference type="Pfam" id="PF03683">
    <property type="entry name" value="UPF0175"/>
    <property type="match status" value="1"/>
</dbReference>
<name>A0A1G8KBQ1_9BACI</name>
<organism evidence="1 2">
    <name type="scientific">Natribacillus halophilus</name>
    <dbReference type="NCBI Taxonomy" id="549003"/>
    <lineage>
        <taxon>Bacteria</taxon>
        <taxon>Bacillati</taxon>
        <taxon>Bacillota</taxon>
        <taxon>Bacilli</taxon>
        <taxon>Bacillales</taxon>
        <taxon>Bacillaceae</taxon>
        <taxon>Natribacillus</taxon>
    </lineage>
</organism>
<evidence type="ECO:0000313" key="2">
    <source>
        <dbReference type="Proteomes" id="UP000198853"/>
    </source>
</evidence>
<dbReference type="EMBL" id="FNEN01000002">
    <property type="protein sequence ID" value="SDI40817.1"/>
    <property type="molecule type" value="Genomic_DNA"/>
</dbReference>